<gene>
    <name evidence="3" type="ORF">E3N88_23708</name>
</gene>
<reference evidence="3 4" key="1">
    <citation type="submission" date="2019-05" db="EMBL/GenBank/DDBJ databases">
        <title>Mikania micrantha, genome provides insights into the molecular mechanism of rapid growth.</title>
        <authorList>
            <person name="Liu B."/>
        </authorList>
    </citation>
    <scope>NUCLEOTIDE SEQUENCE [LARGE SCALE GENOMIC DNA]</scope>
    <source>
        <strain evidence="3">NLD-2019</strain>
        <tissue evidence="3">Leaf</tissue>
    </source>
</reference>
<feature type="domain" description="CCHC-type" evidence="2">
    <location>
        <begin position="10"/>
        <end position="24"/>
    </location>
</feature>
<organism evidence="3 4">
    <name type="scientific">Mikania micrantha</name>
    <name type="common">bitter vine</name>
    <dbReference type="NCBI Taxonomy" id="192012"/>
    <lineage>
        <taxon>Eukaryota</taxon>
        <taxon>Viridiplantae</taxon>
        <taxon>Streptophyta</taxon>
        <taxon>Embryophyta</taxon>
        <taxon>Tracheophyta</taxon>
        <taxon>Spermatophyta</taxon>
        <taxon>Magnoliopsida</taxon>
        <taxon>eudicotyledons</taxon>
        <taxon>Gunneridae</taxon>
        <taxon>Pentapetalae</taxon>
        <taxon>asterids</taxon>
        <taxon>campanulids</taxon>
        <taxon>Asterales</taxon>
        <taxon>Asteraceae</taxon>
        <taxon>Asteroideae</taxon>
        <taxon>Heliantheae alliance</taxon>
        <taxon>Eupatorieae</taxon>
        <taxon>Mikania</taxon>
    </lineage>
</organism>
<protein>
    <recommendedName>
        <fullName evidence="2">CCHC-type domain-containing protein</fullName>
    </recommendedName>
</protein>
<evidence type="ECO:0000256" key="1">
    <source>
        <dbReference type="PROSITE-ProRule" id="PRU00047"/>
    </source>
</evidence>
<evidence type="ECO:0000313" key="3">
    <source>
        <dbReference type="EMBL" id="KAD4586107.1"/>
    </source>
</evidence>
<sequence>MVRLGGSVTCAKCGHKGHNKRSCKGQGNRRPGFLLVQEGVHDVLDPHEHITNWSAIEEDEDLEDEDMFHDRCYGSEKDLGVLNVRDCKRE</sequence>
<name>A0A5N6NG26_9ASTR</name>
<dbReference type="InterPro" id="IPR001878">
    <property type="entry name" value="Znf_CCHC"/>
</dbReference>
<proteinExistence type="predicted"/>
<dbReference type="SUPFAM" id="SSF57756">
    <property type="entry name" value="Retrovirus zinc finger-like domains"/>
    <property type="match status" value="1"/>
</dbReference>
<dbReference type="EMBL" id="SZYD01000012">
    <property type="protein sequence ID" value="KAD4586107.1"/>
    <property type="molecule type" value="Genomic_DNA"/>
</dbReference>
<accession>A0A5N6NG26</accession>
<dbReference type="PROSITE" id="PS50158">
    <property type="entry name" value="ZF_CCHC"/>
    <property type="match status" value="1"/>
</dbReference>
<dbReference type="AlphaFoldDB" id="A0A5N6NG26"/>
<dbReference type="GO" id="GO:0003676">
    <property type="term" value="F:nucleic acid binding"/>
    <property type="evidence" value="ECO:0007669"/>
    <property type="project" value="InterPro"/>
</dbReference>
<keyword evidence="4" id="KW-1185">Reference proteome</keyword>
<evidence type="ECO:0000313" key="4">
    <source>
        <dbReference type="Proteomes" id="UP000326396"/>
    </source>
</evidence>
<evidence type="ECO:0000259" key="2">
    <source>
        <dbReference type="PROSITE" id="PS50158"/>
    </source>
</evidence>
<dbReference type="InterPro" id="IPR036875">
    <property type="entry name" value="Znf_CCHC_sf"/>
</dbReference>
<keyword evidence="1" id="KW-0863">Zinc-finger</keyword>
<dbReference type="Proteomes" id="UP000326396">
    <property type="component" value="Linkage Group LG2"/>
</dbReference>
<dbReference type="GO" id="GO:0008270">
    <property type="term" value="F:zinc ion binding"/>
    <property type="evidence" value="ECO:0007669"/>
    <property type="project" value="UniProtKB-KW"/>
</dbReference>
<keyword evidence="1" id="KW-0479">Metal-binding</keyword>
<keyword evidence="1" id="KW-0862">Zinc</keyword>
<comment type="caution">
    <text evidence="3">The sequence shown here is derived from an EMBL/GenBank/DDBJ whole genome shotgun (WGS) entry which is preliminary data.</text>
</comment>